<dbReference type="AlphaFoldDB" id="A0A9E8S7Z8"/>
<dbReference type="PROSITE" id="PS00383">
    <property type="entry name" value="TYR_PHOSPHATASE_1"/>
    <property type="match status" value="1"/>
</dbReference>
<feature type="domain" description="Tyrosine specific protein phosphatases" evidence="1">
    <location>
        <begin position="112"/>
        <end position="149"/>
    </location>
</feature>
<sequence length="239" mass="25367">MTRAMTWGGLHNAWDLGGLPAVGGDTVRGRVFRSPRLDGLDAAGWDALLAAGVRTIVDLRNDDEVAPLALPAGVTVHRCPVEDQGDAAFMGEWGRRLNSPAVWRPTLEAFPEKAVAALRAVAEAPEEGAVLVHCGAGRDRTGLISAMLLQLSGAHPEAIAVDYQLGVIAANFHLRDHPRPNERGRTDAELGVWLDEITGHLEAFLAEVDAAAWLEAQGAGELVAPLRERLSTPAGHPVA</sequence>
<evidence type="ECO:0000313" key="3">
    <source>
        <dbReference type="Proteomes" id="UP001164706"/>
    </source>
</evidence>
<protein>
    <submittedName>
        <fullName evidence="2">Tyrosine-protein phosphatase</fullName>
    </submittedName>
</protein>
<proteinExistence type="predicted"/>
<dbReference type="Proteomes" id="UP001164706">
    <property type="component" value="Chromosome"/>
</dbReference>
<dbReference type="Gene3D" id="3.90.190.10">
    <property type="entry name" value="Protein tyrosine phosphatase superfamily"/>
    <property type="match status" value="1"/>
</dbReference>
<gene>
    <name evidence="2" type="ORF">OVN18_07570</name>
</gene>
<organism evidence="2 3">
    <name type="scientific">Microcella daejeonensis</name>
    <dbReference type="NCBI Taxonomy" id="2994971"/>
    <lineage>
        <taxon>Bacteria</taxon>
        <taxon>Bacillati</taxon>
        <taxon>Actinomycetota</taxon>
        <taxon>Actinomycetes</taxon>
        <taxon>Micrococcales</taxon>
        <taxon>Microbacteriaceae</taxon>
        <taxon>Microcella</taxon>
    </lineage>
</organism>
<dbReference type="PROSITE" id="PS50056">
    <property type="entry name" value="TYR_PHOSPHATASE_2"/>
    <property type="match status" value="1"/>
</dbReference>
<evidence type="ECO:0000313" key="2">
    <source>
        <dbReference type="EMBL" id="WAB80434.1"/>
    </source>
</evidence>
<dbReference type="EMBL" id="CP113089">
    <property type="protein sequence ID" value="WAB80434.1"/>
    <property type="molecule type" value="Genomic_DNA"/>
</dbReference>
<dbReference type="Pfam" id="PF13350">
    <property type="entry name" value="Y_phosphatase3"/>
    <property type="match status" value="1"/>
</dbReference>
<evidence type="ECO:0000259" key="1">
    <source>
        <dbReference type="PROSITE" id="PS50056"/>
    </source>
</evidence>
<dbReference type="InterPro" id="IPR029021">
    <property type="entry name" value="Prot-tyrosine_phosphatase-like"/>
</dbReference>
<dbReference type="SUPFAM" id="SSF52799">
    <property type="entry name" value="(Phosphotyrosine protein) phosphatases II"/>
    <property type="match status" value="1"/>
</dbReference>
<dbReference type="GO" id="GO:0004721">
    <property type="term" value="F:phosphoprotein phosphatase activity"/>
    <property type="evidence" value="ECO:0007669"/>
    <property type="project" value="InterPro"/>
</dbReference>
<reference evidence="2" key="1">
    <citation type="submission" date="2022-11" db="EMBL/GenBank/DDBJ databases">
        <title>Description of Microcella daejonensis nov. sp, isolated from riverside soil.</title>
        <authorList>
            <person name="Molina K.M."/>
            <person name="Kim S.B."/>
        </authorList>
    </citation>
    <scope>NUCLEOTIDE SEQUENCE</scope>
    <source>
        <strain evidence="2">MMS21-STM12</strain>
    </source>
</reference>
<dbReference type="InterPro" id="IPR026893">
    <property type="entry name" value="Tyr/Ser_Pase_IphP-type"/>
</dbReference>
<dbReference type="RefSeq" id="WP_267780098.1">
    <property type="nucleotide sequence ID" value="NZ_CP113089.1"/>
</dbReference>
<name>A0A9E8S7Z8_9MICO</name>
<dbReference type="KEGG" id="mdb:OVN18_07570"/>
<accession>A0A9E8S7Z8</accession>
<keyword evidence="3" id="KW-1185">Reference proteome</keyword>
<dbReference type="InterPro" id="IPR016130">
    <property type="entry name" value="Tyr_Pase_AS"/>
</dbReference>
<dbReference type="InterPro" id="IPR000387">
    <property type="entry name" value="Tyr_Pase_dom"/>
</dbReference>